<sequence>MNEIARSGSRRSELEVSQLPEVAALATALTTLFNGLGIPQQRYAARVAMDKSTVSRYLNGRRVANQDFISRLCLEMERHRGVAVTEETRSRLFRLRMAALKVSDPQSFEVENLREEVDRSQRTIKQLRRQQEALELLLDQKEDSARESERQLELLRGDWIAERVETEASLLALTGDNHRFKDETESLRAEIADLKRQLFEVHNLRIGAETRCTRLKDQLADAEAKLADHLERQGDMDFPYSPADILNEVLLAQKEQRFNDAARWLSLAAAHFDGGDIASLWKRITRTRRGAVDGIRLLDDAIRFGSVDTVASIAEELLNSSLSNGVPNLVQTVATSIASSKNTSELLQLYHRWHGGGSTYGIIRTALPMWSEDAPPSDVFALLKVLHENKDSTTKVRVLHAYGSRSTRDVFNLSLLYHRHAPERFADETHTLVTRWQATLSQSGLLYGIKEWNSFAKALRDGKRLRIEPH</sequence>
<dbReference type="InterPro" id="IPR010982">
    <property type="entry name" value="Lambda_DNA-bd_dom_sf"/>
</dbReference>
<reference evidence="2" key="1">
    <citation type="journal article" date="2023" name="Microb. Genom.">
        <title>Mesoterricola silvestris gen. nov., sp. nov., Mesoterricola sediminis sp. nov., Geothrix oryzae sp. nov., Geothrix edaphica sp. nov., Geothrix rubra sp. nov., and Geothrix limicola sp. nov., six novel members of Acidobacteriota isolated from soils.</title>
        <authorList>
            <person name="Weisberg A.J."/>
            <person name="Pearce E."/>
            <person name="Kramer C.G."/>
            <person name="Chang J.H."/>
            <person name="Clarke C.R."/>
        </authorList>
    </citation>
    <scope>NUCLEOTIDE SEQUENCE</scope>
    <source>
        <strain evidence="2">ND06-05F</strain>
    </source>
</reference>
<dbReference type="AlphaFoldDB" id="A0AAJ2PUF8"/>
<evidence type="ECO:0000313" key="3">
    <source>
        <dbReference type="Proteomes" id="UP001273589"/>
    </source>
</evidence>
<gene>
    <name evidence="2" type="ORF">PV367_28670</name>
</gene>
<accession>A0AAJ2PUF8</accession>
<dbReference type="Proteomes" id="UP001273589">
    <property type="component" value="Unassembled WGS sequence"/>
</dbReference>
<dbReference type="EMBL" id="JARAWN010000223">
    <property type="protein sequence ID" value="MDX3133662.1"/>
    <property type="molecule type" value="Genomic_DNA"/>
</dbReference>
<evidence type="ECO:0000256" key="1">
    <source>
        <dbReference type="SAM" id="Coils"/>
    </source>
</evidence>
<dbReference type="RefSeq" id="WP_319695394.1">
    <property type="nucleotide sequence ID" value="NZ_JARAWN010000223.1"/>
</dbReference>
<comment type="caution">
    <text evidence="2">The sequence shown here is derived from an EMBL/GenBank/DDBJ whole genome shotgun (WGS) entry which is preliminary data.</text>
</comment>
<dbReference type="GO" id="GO:0003677">
    <property type="term" value="F:DNA binding"/>
    <property type="evidence" value="ECO:0007669"/>
    <property type="project" value="InterPro"/>
</dbReference>
<dbReference type="SUPFAM" id="SSF47413">
    <property type="entry name" value="lambda repressor-like DNA-binding domains"/>
    <property type="match status" value="1"/>
</dbReference>
<protein>
    <recommendedName>
        <fullName evidence="4">HTH cro/C1-type domain-containing protein</fullName>
    </recommendedName>
</protein>
<dbReference type="Gene3D" id="1.10.260.40">
    <property type="entry name" value="lambda repressor-like DNA-binding domains"/>
    <property type="match status" value="1"/>
</dbReference>
<organism evidence="2 3">
    <name type="scientific">Streptomyces europaeiscabiei</name>
    <dbReference type="NCBI Taxonomy" id="146819"/>
    <lineage>
        <taxon>Bacteria</taxon>
        <taxon>Bacillati</taxon>
        <taxon>Actinomycetota</taxon>
        <taxon>Actinomycetes</taxon>
        <taxon>Kitasatosporales</taxon>
        <taxon>Streptomycetaceae</taxon>
        <taxon>Streptomyces</taxon>
    </lineage>
</organism>
<keyword evidence="1" id="KW-0175">Coiled coil</keyword>
<name>A0AAJ2PUF8_9ACTN</name>
<proteinExistence type="predicted"/>
<evidence type="ECO:0008006" key="4">
    <source>
        <dbReference type="Google" id="ProtNLM"/>
    </source>
</evidence>
<feature type="coiled-coil region" evidence="1">
    <location>
        <begin position="110"/>
        <end position="232"/>
    </location>
</feature>
<evidence type="ECO:0000313" key="2">
    <source>
        <dbReference type="EMBL" id="MDX3133662.1"/>
    </source>
</evidence>